<gene>
    <name evidence="1" type="ORF">FRZ67_19285</name>
</gene>
<organism evidence="1 2">
    <name type="scientific">Panacibacter ginsenosidivorans</name>
    <dbReference type="NCBI Taxonomy" id="1813871"/>
    <lineage>
        <taxon>Bacteria</taxon>
        <taxon>Pseudomonadati</taxon>
        <taxon>Bacteroidota</taxon>
        <taxon>Chitinophagia</taxon>
        <taxon>Chitinophagales</taxon>
        <taxon>Chitinophagaceae</taxon>
        <taxon>Panacibacter</taxon>
    </lineage>
</organism>
<dbReference type="AlphaFoldDB" id="A0A5B8VFB4"/>
<dbReference type="EMBL" id="CP042435">
    <property type="protein sequence ID" value="QEC70287.1"/>
    <property type="molecule type" value="Genomic_DNA"/>
</dbReference>
<name>A0A5B8VFB4_9BACT</name>
<evidence type="ECO:0000313" key="2">
    <source>
        <dbReference type="Proteomes" id="UP000321533"/>
    </source>
</evidence>
<proteinExistence type="predicted"/>
<sequence length="40" mass="4993">MTKFRNKILRDYFYIDFSFVWDFKNTFLSPLILQSEQINL</sequence>
<evidence type="ECO:0000313" key="1">
    <source>
        <dbReference type="EMBL" id="QEC70287.1"/>
    </source>
</evidence>
<accession>A0A5B8VFB4</accession>
<protein>
    <submittedName>
        <fullName evidence="1">Uncharacterized protein</fullName>
    </submittedName>
</protein>
<reference evidence="1 2" key="1">
    <citation type="journal article" date="2016" name="Int. J. Syst. Evol. Microbiol.">
        <title>Panacibacter ginsenosidivorans gen. nov., sp. nov., with ginsenoside converting activity isolated from soil of a ginseng field.</title>
        <authorList>
            <person name="Siddiqi M.Z."/>
            <person name="Muhammad Shafi S."/>
            <person name="Choi K.D."/>
            <person name="Im W.T."/>
        </authorList>
    </citation>
    <scope>NUCLEOTIDE SEQUENCE [LARGE SCALE GENOMIC DNA]</scope>
    <source>
        <strain evidence="1 2">Gsoil1550</strain>
    </source>
</reference>
<dbReference type="OrthoDB" id="955324at2"/>
<dbReference type="KEGG" id="pgin:FRZ67_19285"/>
<keyword evidence="2" id="KW-1185">Reference proteome</keyword>
<dbReference type="Proteomes" id="UP000321533">
    <property type="component" value="Chromosome"/>
</dbReference>